<evidence type="ECO:0000256" key="1">
    <source>
        <dbReference type="ARBA" id="ARBA00006484"/>
    </source>
</evidence>
<dbReference type="InterPro" id="IPR020904">
    <property type="entry name" value="Sc_DH/Rdtase_CS"/>
</dbReference>
<dbReference type="SUPFAM" id="SSF51735">
    <property type="entry name" value="NAD(P)-binding Rossmann-fold domains"/>
    <property type="match status" value="1"/>
</dbReference>
<comment type="caution">
    <text evidence="5">The sequence shown here is derived from an EMBL/GenBank/DDBJ whole genome shotgun (WGS) entry which is preliminary data.</text>
</comment>
<dbReference type="AlphaFoldDB" id="A0A5A5TJ37"/>
<dbReference type="Proteomes" id="UP000322530">
    <property type="component" value="Unassembled WGS sequence"/>
</dbReference>
<dbReference type="InterPro" id="IPR036291">
    <property type="entry name" value="NAD(P)-bd_dom_sf"/>
</dbReference>
<gene>
    <name evidence="5" type="ORF">KDI_45180</name>
</gene>
<dbReference type="EMBL" id="BIXY01000088">
    <property type="protein sequence ID" value="GCF10954.1"/>
    <property type="molecule type" value="Genomic_DNA"/>
</dbReference>
<evidence type="ECO:0000259" key="4">
    <source>
        <dbReference type="SMART" id="SM00822"/>
    </source>
</evidence>
<dbReference type="CDD" id="cd05327">
    <property type="entry name" value="retinol-DH_like_SDR_c_like"/>
    <property type="match status" value="1"/>
</dbReference>
<evidence type="ECO:0000313" key="6">
    <source>
        <dbReference type="Proteomes" id="UP000322530"/>
    </source>
</evidence>
<organism evidence="5 6">
    <name type="scientific">Dictyobacter arantiisoli</name>
    <dbReference type="NCBI Taxonomy" id="2014874"/>
    <lineage>
        <taxon>Bacteria</taxon>
        <taxon>Bacillati</taxon>
        <taxon>Chloroflexota</taxon>
        <taxon>Ktedonobacteria</taxon>
        <taxon>Ktedonobacterales</taxon>
        <taxon>Dictyobacteraceae</taxon>
        <taxon>Dictyobacter</taxon>
    </lineage>
</organism>
<reference evidence="5 6" key="1">
    <citation type="submission" date="2019-01" db="EMBL/GenBank/DDBJ databases">
        <title>Draft genome sequence of Dictyobacter sp. Uno17.</title>
        <authorList>
            <person name="Wang C.M."/>
            <person name="Zheng Y."/>
            <person name="Sakai Y."/>
            <person name="Abe K."/>
            <person name="Yokota A."/>
            <person name="Yabe S."/>
        </authorList>
    </citation>
    <scope>NUCLEOTIDE SEQUENCE [LARGE SCALE GENOMIC DNA]</scope>
    <source>
        <strain evidence="5 6">Uno17</strain>
    </source>
</reference>
<dbReference type="GO" id="GO:0016491">
    <property type="term" value="F:oxidoreductase activity"/>
    <property type="evidence" value="ECO:0007669"/>
    <property type="project" value="UniProtKB-KW"/>
</dbReference>
<dbReference type="PANTHER" id="PTHR43157">
    <property type="entry name" value="PHOSPHATIDYLINOSITOL-GLYCAN BIOSYNTHESIS CLASS F PROTEIN-RELATED"/>
    <property type="match status" value="1"/>
</dbReference>
<feature type="domain" description="Ketoreductase" evidence="4">
    <location>
        <begin position="9"/>
        <end position="217"/>
    </location>
</feature>
<name>A0A5A5TJ37_9CHLR</name>
<dbReference type="SMART" id="SM00822">
    <property type="entry name" value="PKS_KR"/>
    <property type="match status" value="1"/>
</dbReference>
<protein>
    <submittedName>
        <fullName evidence="5">Short-chain dehydrogenase</fullName>
    </submittedName>
</protein>
<dbReference type="InterPro" id="IPR002347">
    <property type="entry name" value="SDR_fam"/>
</dbReference>
<dbReference type="RefSeq" id="WP_216368963.1">
    <property type="nucleotide sequence ID" value="NZ_BIXY01000088.1"/>
</dbReference>
<dbReference type="PANTHER" id="PTHR43157:SF31">
    <property type="entry name" value="PHOSPHATIDYLINOSITOL-GLYCAN BIOSYNTHESIS CLASS F PROTEIN"/>
    <property type="match status" value="1"/>
</dbReference>
<sequence>MADQNMQGKVCLVTGANGGIGLATARELARQGAHVVMVCRNRAKGEAAQAEIKSVSGNQQVDLLIADISSLASVRQLAQEVRERYPHIHVLINNAGGMFNQRVETADGLETTWALNYIGPVLLTNSLLDILKASAPARIINVSSTAHRFGRIDFDDLQSKQRYRGMRAYGSAKLALILYTYELASQLEGSGVTANCLHPGVVATNFFQLGLLNWLGRLVFLTPEQGAQTTLYLATSPEVAQVNGKYFTKSKAVSSTKDTYDEATRKRLWQSTETLLSEQPAEV</sequence>
<keyword evidence="2" id="KW-0560">Oxidoreductase</keyword>
<accession>A0A5A5TJ37</accession>
<dbReference type="PROSITE" id="PS00061">
    <property type="entry name" value="ADH_SHORT"/>
    <property type="match status" value="1"/>
</dbReference>
<dbReference type="Pfam" id="PF00106">
    <property type="entry name" value="adh_short"/>
    <property type="match status" value="1"/>
</dbReference>
<dbReference type="InterPro" id="IPR057326">
    <property type="entry name" value="KR_dom"/>
</dbReference>
<comment type="similarity">
    <text evidence="1 3">Belongs to the short-chain dehydrogenases/reductases (SDR) family.</text>
</comment>
<dbReference type="PRINTS" id="PR00080">
    <property type="entry name" value="SDRFAMILY"/>
</dbReference>
<proteinExistence type="inferred from homology"/>
<dbReference type="PRINTS" id="PR00081">
    <property type="entry name" value="GDHRDH"/>
</dbReference>
<evidence type="ECO:0000256" key="2">
    <source>
        <dbReference type="ARBA" id="ARBA00023002"/>
    </source>
</evidence>
<keyword evidence="6" id="KW-1185">Reference proteome</keyword>
<dbReference type="Gene3D" id="3.40.50.720">
    <property type="entry name" value="NAD(P)-binding Rossmann-like Domain"/>
    <property type="match status" value="1"/>
</dbReference>
<evidence type="ECO:0000256" key="3">
    <source>
        <dbReference type="RuleBase" id="RU000363"/>
    </source>
</evidence>
<evidence type="ECO:0000313" key="5">
    <source>
        <dbReference type="EMBL" id="GCF10954.1"/>
    </source>
</evidence>